<evidence type="ECO:0000313" key="2">
    <source>
        <dbReference type="Proteomes" id="UP000515163"/>
    </source>
</evidence>
<dbReference type="OrthoDB" id="10276989at2759"/>
<dbReference type="Proteomes" id="UP000515163">
    <property type="component" value="Unplaced"/>
</dbReference>
<keyword evidence="1" id="KW-1133">Transmembrane helix</keyword>
<feature type="transmembrane region" description="Helical" evidence="1">
    <location>
        <begin position="56"/>
        <end position="73"/>
    </location>
</feature>
<name>A0A6P8IHK8_ACTTE</name>
<feature type="transmembrane region" description="Helical" evidence="1">
    <location>
        <begin position="85"/>
        <end position="103"/>
    </location>
</feature>
<accession>A0A6P8IHK8</accession>
<evidence type="ECO:0000256" key="1">
    <source>
        <dbReference type="SAM" id="Phobius"/>
    </source>
</evidence>
<dbReference type="InParanoid" id="A0A6P8IHK8"/>
<dbReference type="GeneID" id="116301308"/>
<dbReference type="RefSeq" id="XP_031566204.1">
    <property type="nucleotide sequence ID" value="XM_031710344.1"/>
</dbReference>
<keyword evidence="2" id="KW-1185">Reference proteome</keyword>
<dbReference type="AlphaFoldDB" id="A0A6P8IHK8"/>
<keyword evidence="1" id="KW-0812">Transmembrane</keyword>
<proteinExistence type="predicted"/>
<reference evidence="3" key="1">
    <citation type="submission" date="2025-08" db="UniProtKB">
        <authorList>
            <consortium name="RefSeq"/>
        </authorList>
    </citation>
    <scope>IDENTIFICATION</scope>
    <source>
        <tissue evidence="3">Tentacle</tissue>
    </source>
</reference>
<protein>
    <submittedName>
        <fullName evidence="3">Uncharacterized protein LOC116301308</fullName>
    </submittedName>
</protein>
<evidence type="ECO:0000313" key="3">
    <source>
        <dbReference type="RefSeq" id="XP_031566204.1"/>
    </source>
</evidence>
<sequence>MGSIFSSSRSKELDENLRKEFYDIFTNLHKDCRIAAGACYYSSERHEKIARLTDRVASLFGVLSAGGFGLMHFYKVGLTPKGKGIIGGTSTVLGACFALSSLLNGIRDTSRSPGVLSVQYNETAAEWDELQHLLDVYRKIKVQDPRVNVSELEMMSREILRRRKEIASKAKVEDWAWKKVLEEEALFEMEIMDKQNTFRKDENAVKEEEKS</sequence>
<dbReference type="KEGG" id="aten:116301308"/>
<gene>
    <name evidence="3" type="primary">LOC116301308</name>
</gene>
<keyword evidence="1" id="KW-0472">Membrane</keyword>
<organism evidence="2 3">
    <name type="scientific">Actinia tenebrosa</name>
    <name type="common">Australian red waratah sea anemone</name>
    <dbReference type="NCBI Taxonomy" id="6105"/>
    <lineage>
        <taxon>Eukaryota</taxon>
        <taxon>Metazoa</taxon>
        <taxon>Cnidaria</taxon>
        <taxon>Anthozoa</taxon>
        <taxon>Hexacorallia</taxon>
        <taxon>Actiniaria</taxon>
        <taxon>Actiniidae</taxon>
        <taxon>Actinia</taxon>
    </lineage>
</organism>